<reference evidence="2 3" key="1">
    <citation type="submission" date="2022-12" db="EMBL/GenBank/DDBJ databases">
        <title>Chromosome-level genome assembly of true bugs.</title>
        <authorList>
            <person name="Ma L."/>
            <person name="Li H."/>
        </authorList>
    </citation>
    <scope>NUCLEOTIDE SEQUENCE [LARGE SCALE GENOMIC DNA]</scope>
    <source>
        <strain evidence="2">Lab_2022b</strain>
    </source>
</reference>
<feature type="transmembrane region" description="Helical" evidence="1">
    <location>
        <begin position="211"/>
        <end position="236"/>
    </location>
</feature>
<dbReference type="InterPro" id="IPR005240">
    <property type="entry name" value="DUF389"/>
</dbReference>
<keyword evidence="1" id="KW-1133">Transmembrane helix</keyword>
<sequence>MSYTQISVTVPINNDLKIIKNKENSVPIKTLEFLIKDLENDLQILYPIWFTDSDNHFKQVSFFIKNDKNSEEIIAKLKEQGFGVDQNSAIRILSPCKLIYETVEKLEEDADESNLEEISPKSNSASWEKFIHSLDPFVAEVFQSVRRQAVLTWDFNILLFVAALTASLGLIENSTVTLVASMLISPMMGPVMAVLFGTLTRTRKLQKLGIFNCLLTVILCILIGFLFGCALLTVQINWPIEDLPTYEMTSRGEVRSLWVGLLIAFLAGIAITTATLNDRWQDSIMGVAISVAILPPAVNAGLLWSMAIFNYLYKEGTEFPQNYKAKWSQQPGVEYASLGGISLCLTFINVIAIFLGGALVLKVKNFRLRKVQHLTWSNLGKDQRNFDDEDNKCGVDKSAGDYFFDFPSKNNRWSFSQCLPNTSEISYRNLHTWTPGGNNWAIEGKPSALDIAVRIAQERRIAGSIRGYRLQADSMAAVSETSNETQATRFNVTQTPEDFCNDVIPNHEFLSINNGK</sequence>
<proteinExistence type="predicted"/>
<evidence type="ECO:0008006" key="4">
    <source>
        <dbReference type="Google" id="ProtNLM"/>
    </source>
</evidence>
<evidence type="ECO:0000313" key="2">
    <source>
        <dbReference type="EMBL" id="KAK9502933.1"/>
    </source>
</evidence>
<feature type="transmembrane region" description="Helical" evidence="1">
    <location>
        <begin position="288"/>
        <end position="313"/>
    </location>
</feature>
<dbReference type="Pfam" id="PF04087">
    <property type="entry name" value="DUF389"/>
    <property type="match status" value="1"/>
</dbReference>
<dbReference type="Proteomes" id="UP001461498">
    <property type="component" value="Unassembled WGS sequence"/>
</dbReference>
<gene>
    <name evidence="2" type="ORF">O3M35_011613</name>
</gene>
<feature type="transmembrane region" description="Helical" evidence="1">
    <location>
        <begin position="333"/>
        <end position="361"/>
    </location>
</feature>
<keyword evidence="1" id="KW-0472">Membrane</keyword>
<keyword evidence="3" id="KW-1185">Reference proteome</keyword>
<dbReference type="EMBL" id="JAPXFL010000008">
    <property type="protein sequence ID" value="KAK9502933.1"/>
    <property type="molecule type" value="Genomic_DNA"/>
</dbReference>
<feature type="transmembrane region" description="Helical" evidence="1">
    <location>
        <begin position="177"/>
        <end position="199"/>
    </location>
</feature>
<accession>A0AAW1CVW1</accession>
<dbReference type="PANTHER" id="PTHR20992">
    <property type="entry name" value="AT15442P-RELATED"/>
    <property type="match status" value="1"/>
</dbReference>
<feature type="transmembrane region" description="Helical" evidence="1">
    <location>
        <begin position="256"/>
        <end position="276"/>
    </location>
</feature>
<feature type="transmembrane region" description="Helical" evidence="1">
    <location>
        <begin position="150"/>
        <end position="171"/>
    </location>
</feature>
<comment type="caution">
    <text evidence="2">The sequence shown here is derived from an EMBL/GenBank/DDBJ whole genome shotgun (WGS) entry which is preliminary data.</text>
</comment>
<dbReference type="PANTHER" id="PTHR20992:SF9">
    <property type="entry name" value="AT15442P-RELATED"/>
    <property type="match status" value="1"/>
</dbReference>
<name>A0AAW1CVW1_9HEMI</name>
<keyword evidence="1" id="KW-0812">Transmembrane</keyword>
<dbReference type="AlphaFoldDB" id="A0AAW1CVW1"/>
<protein>
    <recommendedName>
        <fullName evidence="4">DUF389 domain-containing protein</fullName>
    </recommendedName>
</protein>
<evidence type="ECO:0000313" key="3">
    <source>
        <dbReference type="Proteomes" id="UP001461498"/>
    </source>
</evidence>
<evidence type="ECO:0000256" key="1">
    <source>
        <dbReference type="SAM" id="Phobius"/>
    </source>
</evidence>
<organism evidence="2 3">
    <name type="scientific">Rhynocoris fuscipes</name>
    <dbReference type="NCBI Taxonomy" id="488301"/>
    <lineage>
        <taxon>Eukaryota</taxon>
        <taxon>Metazoa</taxon>
        <taxon>Ecdysozoa</taxon>
        <taxon>Arthropoda</taxon>
        <taxon>Hexapoda</taxon>
        <taxon>Insecta</taxon>
        <taxon>Pterygota</taxon>
        <taxon>Neoptera</taxon>
        <taxon>Paraneoptera</taxon>
        <taxon>Hemiptera</taxon>
        <taxon>Heteroptera</taxon>
        <taxon>Panheteroptera</taxon>
        <taxon>Cimicomorpha</taxon>
        <taxon>Reduviidae</taxon>
        <taxon>Harpactorinae</taxon>
        <taxon>Harpactorini</taxon>
        <taxon>Rhynocoris</taxon>
    </lineage>
</organism>